<gene>
    <name evidence="2" type="ORF">L8U60_06480</name>
</gene>
<dbReference type="EMBL" id="JAKMUS010000008">
    <property type="protein sequence ID" value="MCZ9294130.1"/>
    <property type="molecule type" value="Genomic_DNA"/>
</dbReference>
<protein>
    <submittedName>
        <fullName evidence="2">Universal stress protein</fullName>
    </submittedName>
</protein>
<dbReference type="Proteomes" id="UP001146468">
    <property type="component" value="Unassembled WGS sequence"/>
</dbReference>
<dbReference type="Pfam" id="PF00582">
    <property type="entry name" value="Usp"/>
    <property type="match status" value="2"/>
</dbReference>
<comment type="caution">
    <text evidence="2">The sequence shown here is derived from an EMBL/GenBank/DDBJ whole genome shotgun (WGS) entry which is preliminary data.</text>
</comment>
<name>A0A9X3LVX6_9CORY</name>
<organism evidence="2 3">
    <name type="scientific">Corynebacterium meitnerae</name>
    <dbReference type="NCBI Taxonomy" id="2913498"/>
    <lineage>
        <taxon>Bacteria</taxon>
        <taxon>Bacillati</taxon>
        <taxon>Actinomycetota</taxon>
        <taxon>Actinomycetes</taxon>
        <taxon>Mycobacteriales</taxon>
        <taxon>Corynebacteriaceae</taxon>
        <taxon>Corynebacterium</taxon>
    </lineage>
</organism>
<reference evidence="2" key="1">
    <citation type="submission" date="2022-02" db="EMBL/GenBank/DDBJ databases">
        <title>Corynebacterium sp. from urogenital microbiome.</title>
        <authorList>
            <person name="Cappelli E.A."/>
            <person name="Ribeiro T.G."/>
            <person name="Peixe L."/>
        </authorList>
    </citation>
    <scope>NUCLEOTIDE SEQUENCE</scope>
    <source>
        <strain evidence="2">C8Ua_172</strain>
    </source>
</reference>
<feature type="domain" description="UspA" evidence="1">
    <location>
        <begin position="29"/>
        <end position="157"/>
    </location>
</feature>
<evidence type="ECO:0000313" key="3">
    <source>
        <dbReference type="Proteomes" id="UP001146468"/>
    </source>
</evidence>
<dbReference type="AlphaFoldDB" id="A0A9X3LVX6"/>
<dbReference type="CDD" id="cd00293">
    <property type="entry name" value="USP-like"/>
    <property type="match status" value="1"/>
</dbReference>
<dbReference type="SUPFAM" id="SSF52402">
    <property type="entry name" value="Adenine nucleotide alpha hydrolases-like"/>
    <property type="match status" value="2"/>
</dbReference>
<dbReference type="Gene3D" id="3.40.50.12370">
    <property type="match status" value="1"/>
</dbReference>
<feature type="domain" description="UspA" evidence="1">
    <location>
        <begin position="184"/>
        <end position="327"/>
    </location>
</feature>
<accession>A0A9X3LVX6</accession>
<evidence type="ECO:0000313" key="2">
    <source>
        <dbReference type="EMBL" id="MCZ9294130.1"/>
    </source>
</evidence>
<dbReference type="RefSeq" id="WP_269965553.1">
    <property type="nucleotide sequence ID" value="NZ_JAKMUS010000008.1"/>
</dbReference>
<sequence length="328" mass="36657">MAENLHLPALLSSMDSERPLRIAVCWDHSGEEAVYFAGWLAQSLPVEIRVLTTAPRPWSLRSTSSKKYKKWLEHTADERTQAVRKAMKEYVPSRAWDKEFVVFRDGKPRHKLLKEEIKRFGADLVLFGSKPRAAKGRFIPSSSADALLRSAPASAGIVPRGTKLTKKGITRVNFAFLDTAEAAENSTRGIGLAAALALTLDVELRIMAFSPEETYSYDDDITHRPLVDEWNESSLALLDRAWDVVNNVAHDLNISDPHEELKNFAVETCVSSGGGWRTVVESQNWKKGDVLFLDSSPHTKTRKGHVYIGSQTAKFLNHAPVPVVILRR</sequence>
<proteinExistence type="predicted"/>
<dbReference type="InterPro" id="IPR006016">
    <property type="entry name" value="UspA"/>
</dbReference>
<keyword evidence="3" id="KW-1185">Reference proteome</keyword>
<evidence type="ECO:0000259" key="1">
    <source>
        <dbReference type="Pfam" id="PF00582"/>
    </source>
</evidence>